<evidence type="ECO:0000256" key="5">
    <source>
        <dbReference type="ARBA" id="ARBA00022679"/>
    </source>
</evidence>
<keyword evidence="7 13" id="KW-0418">Kinase</keyword>
<comment type="catalytic activity">
    <reaction evidence="1">
        <text>ATP + protein L-histidine = ADP + protein N-phospho-L-histidine.</text>
        <dbReference type="EC" id="2.7.13.3"/>
    </reaction>
</comment>
<name>A0AA37UUH6_9MICO</name>
<keyword evidence="8" id="KW-0067">ATP-binding</keyword>
<sequence length="532" mass="57513">MLQWLRRVADGRASTAVARARGHFTISVAVLSIVFALVEQATVARPEFVLGIVLAAVSLLLGIPVWALRWPDRTFAPLGAIDLAAAAFINIAVYEGTGTPIGLLVAALPALWLAYWFGYPGATFGGLGGFLVTYAPAIYRDDWPTSGIGWVTLSGFPLALTIVAFVTAYATRRYRESQRSQLAAVAEASRIDSIFRAVVQQIDAWLVVFDMRGGVLVDNRALSHLGGLSGFDRSTMTAGRVYEQDRVTPIPPERQALARLLAGEEVVNEIVWAGPRGRQRAVLINGRQIETDAGALGVVVVIQDITEVQTEVLEREESLASLSHELRSPLTSIVGYSDLLEEDLGDAPQARTAAIIRRSAEHMLALTESLLSAFRDGETPKRSVVPVRETVERAIDMQRSAQAWGSRALQLEIDEALLADADPRQLLQILNNLIGNAVKYSPEDATITVRADRDGATTSVCVHNTGEPIPEEQLERIFDRFYRRPGSETGTSRGLGIGLALSRRMAAAHGGSLTASATADGTEFLLLLPDGR</sequence>
<dbReference type="Gene3D" id="3.30.450.20">
    <property type="entry name" value="PAS domain"/>
    <property type="match status" value="1"/>
</dbReference>
<dbReference type="GO" id="GO:0000156">
    <property type="term" value="F:phosphorelay response regulator activity"/>
    <property type="evidence" value="ECO:0007669"/>
    <property type="project" value="TreeGrafter"/>
</dbReference>
<keyword evidence="5" id="KW-0808">Transferase</keyword>
<feature type="domain" description="Histidine kinase" evidence="12">
    <location>
        <begin position="321"/>
        <end position="532"/>
    </location>
</feature>
<dbReference type="SMART" id="SM00388">
    <property type="entry name" value="HisKA"/>
    <property type="match status" value="1"/>
</dbReference>
<dbReference type="GO" id="GO:0030295">
    <property type="term" value="F:protein kinase activator activity"/>
    <property type="evidence" value="ECO:0007669"/>
    <property type="project" value="TreeGrafter"/>
</dbReference>
<dbReference type="GO" id="GO:0005524">
    <property type="term" value="F:ATP binding"/>
    <property type="evidence" value="ECO:0007669"/>
    <property type="project" value="UniProtKB-KW"/>
</dbReference>
<evidence type="ECO:0000256" key="10">
    <source>
        <dbReference type="ARBA" id="ARBA00039401"/>
    </source>
</evidence>
<dbReference type="InterPro" id="IPR035965">
    <property type="entry name" value="PAS-like_dom_sf"/>
</dbReference>
<dbReference type="InterPro" id="IPR005467">
    <property type="entry name" value="His_kinase_dom"/>
</dbReference>
<dbReference type="SUPFAM" id="SSF55874">
    <property type="entry name" value="ATPase domain of HSP90 chaperone/DNA topoisomerase II/histidine kinase"/>
    <property type="match status" value="1"/>
</dbReference>
<dbReference type="InterPro" id="IPR036097">
    <property type="entry name" value="HisK_dim/P_sf"/>
</dbReference>
<comment type="subcellular location">
    <subcellularLocation>
        <location evidence="2">Cell membrane</location>
    </subcellularLocation>
</comment>
<keyword evidence="14" id="KW-1185">Reference proteome</keyword>
<keyword evidence="11" id="KW-0812">Transmembrane</keyword>
<dbReference type="InterPro" id="IPR036890">
    <property type="entry name" value="HATPase_C_sf"/>
</dbReference>
<dbReference type="Pfam" id="PF00512">
    <property type="entry name" value="HisKA"/>
    <property type="match status" value="1"/>
</dbReference>
<dbReference type="InterPro" id="IPR003594">
    <property type="entry name" value="HATPase_dom"/>
</dbReference>
<dbReference type="PANTHER" id="PTHR42878">
    <property type="entry name" value="TWO-COMPONENT HISTIDINE KINASE"/>
    <property type="match status" value="1"/>
</dbReference>
<accession>A0AA37UUH6</accession>
<evidence type="ECO:0000313" key="14">
    <source>
        <dbReference type="Proteomes" id="UP001157160"/>
    </source>
</evidence>
<feature type="transmembrane region" description="Helical" evidence="11">
    <location>
        <begin position="50"/>
        <end position="68"/>
    </location>
</feature>
<dbReference type="GO" id="GO:0000155">
    <property type="term" value="F:phosphorelay sensor kinase activity"/>
    <property type="evidence" value="ECO:0007669"/>
    <property type="project" value="InterPro"/>
</dbReference>
<dbReference type="Pfam" id="PF08448">
    <property type="entry name" value="PAS_4"/>
    <property type="match status" value="1"/>
</dbReference>
<keyword evidence="9" id="KW-0902">Two-component regulatory system</keyword>
<dbReference type="Gene3D" id="3.30.565.10">
    <property type="entry name" value="Histidine kinase-like ATPase, C-terminal domain"/>
    <property type="match status" value="1"/>
</dbReference>
<proteinExistence type="predicted"/>
<dbReference type="PRINTS" id="PR00344">
    <property type="entry name" value="BCTRLSENSOR"/>
</dbReference>
<evidence type="ECO:0000256" key="4">
    <source>
        <dbReference type="ARBA" id="ARBA00022553"/>
    </source>
</evidence>
<reference evidence="13 14" key="1">
    <citation type="journal article" date="2014" name="Int. J. Syst. Evol. Microbiol.">
        <title>Complete genome sequence of Corynebacterium casei LMG S-19264T (=DSM 44701T), isolated from a smear-ripened cheese.</title>
        <authorList>
            <consortium name="US DOE Joint Genome Institute (JGI-PGF)"/>
            <person name="Walter F."/>
            <person name="Albersmeier A."/>
            <person name="Kalinowski J."/>
            <person name="Ruckert C."/>
        </authorList>
    </citation>
    <scope>NUCLEOTIDE SEQUENCE [LARGE SCALE GENOMIC DNA]</scope>
    <source>
        <strain evidence="13 14">NBRC 112289</strain>
    </source>
</reference>
<feature type="transmembrane region" description="Helical" evidence="11">
    <location>
        <begin position="148"/>
        <end position="170"/>
    </location>
</feature>
<evidence type="ECO:0000256" key="2">
    <source>
        <dbReference type="ARBA" id="ARBA00004236"/>
    </source>
</evidence>
<evidence type="ECO:0000256" key="3">
    <source>
        <dbReference type="ARBA" id="ARBA00012438"/>
    </source>
</evidence>
<dbReference type="SUPFAM" id="SSF55785">
    <property type="entry name" value="PYP-like sensor domain (PAS domain)"/>
    <property type="match status" value="1"/>
</dbReference>
<evidence type="ECO:0000256" key="6">
    <source>
        <dbReference type="ARBA" id="ARBA00022741"/>
    </source>
</evidence>
<dbReference type="Proteomes" id="UP001157160">
    <property type="component" value="Unassembled WGS sequence"/>
</dbReference>
<dbReference type="PANTHER" id="PTHR42878:SF7">
    <property type="entry name" value="SENSOR HISTIDINE KINASE GLRK"/>
    <property type="match status" value="1"/>
</dbReference>
<dbReference type="RefSeq" id="WP_284232183.1">
    <property type="nucleotide sequence ID" value="NZ_BSUL01000001.1"/>
</dbReference>
<dbReference type="InterPro" id="IPR003661">
    <property type="entry name" value="HisK_dim/P_dom"/>
</dbReference>
<dbReference type="InterPro" id="IPR013656">
    <property type="entry name" value="PAS_4"/>
</dbReference>
<keyword evidence="11" id="KW-1133">Transmembrane helix</keyword>
<dbReference type="Pfam" id="PF02518">
    <property type="entry name" value="HATPase_c"/>
    <property type="match status" value="1"/>
</dbReference>
<dbReference type="SMART" id="SM00387">
    <property type="entry name" value="HATPase_c"/>
    <property type="match status" value="1"/>
</dbReference>
<evidence type="ECO:0000256" key="11">
    <source>
        <dbReference type="SAM" id="Phobius"/>
    </source>
</evidence>
<gene>
    <name evidence="13" type="ORF">GCM10025874_19850</name>
</gene>
<dbReference type="Gene3D" id="1.10.287.130">
    <property type="match status" value="1"/>
</dbReference>
<dbReference type="GO" id="GO:0005886">
    <property type="term" value="C:plasma membrane"/>
    <property type="evidence" value="ECO:0007669"/>
    <property type="project" value="UniProtKB-SubCell"/>
</dbReference>
<feature type="transmembrane region" description="Helical" evidence="11">
    <location>
        <begin position="74"/>
        <end position="94"/>
    </location>
</feature>
<dbReference type="CDD" id="cd00082">
    <property type="entry name" value="HisKA"/>
    <property type="match status" value="1"/>
</dbReference>
<dbReference type="GO" id="GO:0007234">
    <property type="term" value="P:osmosensory signaling via phosphorelay pathway"/>
    <property type="evidence" value="ECO:0007669"/>
    <property type="project" value="TreeGrafter"/>
</dbReference>
<dbReference type="InterPro" id="IPR004358">
    <property type="entry name" value="Sig_transdc_His_kin-like_C"/>
</dbReference>
<dbReference type="SUPFAM" id="SSF47384">
    <property type="entry name" value="Homodimeric domain of signal transducing histidine kinase"/>
    <property type="match status" value="1"/>
</dbReference>
<evidence type="ECO:0000256" key="1">
    <source>
        <dbReference type="ARBA" id="ARBA00000085"/>
    </source>
</evidence>
<dbReference type="EMBL" id="BSUL01000001">
    <property type="protein sequence ID" value="GMA28732.1"/>
    <property type="molecule type" value="Genomic_DNA"/>
</dbReference>
<comment type="caution">
    <text evidence="13">The sequence shown here is derived from an EMBL/GenBank/DDBJ whole genome shotgun (WGS) entry which is preliminary data.</text>
</comment>
<dbReference type="PROSITE" id="PS50109">
    <property type="entry name" value="HIS_KIN"/>
    <property type="match status" value="1"/>
</dbReference>
<keyword evidence="4" id="KW-0597">Phosphoprotein</keyword>
<dbReference type="EC" id="2.7.13.3" evidence="3"/>
<evidence type="ECO:0000256" key="8">
    <source>
        <dbReference type="ARBA" id="ARBA00022840"/>
    </source>
</evidence>
<dbReference type="AlphaFoldDB" id="A0AA37UUH6"/>
<feature type="transmembrane region" description="Helical" evidence="11">
    <location>
        <begin position="20"/>
        <end position="38"/>
    </location>
</feature>
<keyword evidence="6" id="KW-0547">Nucleotide-binding</keyword>
<evidence type="ECO:0000259" key="12">
    <source>
        <dbReference type="PROSITE" id="PS50109"/>
    </source>
</evidence>
<keyword evidence="11" id="KW-0472">Membrane</keyword>
<evidence type="ECO:0000256" key="9">
    <source>
        <dbReference type="ARBA" id="ARBA00023012"/>
    </source>
</evidence>
<evidence type="ECO:0000256" key="7">
    <source>
        <dbReference type="ARBA" id="ARBA00022777"/>
    </source>
</evidence>
<evidence type="ECO:0000313" key="13">
    <source>
        <dbReference type="EMBL" id="GMA28732.1"/>
    </source>
</evidence>
<dbReference type="InterPro" id="IPR050351">
    <property type="entry name" value="BphY/WalK/GraS-like"/>
</dbReference>
<organism evidence="13 14">
    <name type="scientific">Arenivirga flava</name>
    <dbReference type="NCBI Taxonomy" id="1930060"/>
    <lineage>
        <taxon>Bacteria</taxon>
        <taxon>Bacillati</taxon>
        <taxon>Actinomycetota</taxon>
        <taxon>Actinomycetes</taxon>
        <taxon>Micrococcales</taxon>
        <taxon>Microbacteriaceae</taxon>
        <taxon>Arenivirga</taxon>
    </lineage>
</organism>
<protein>
    <recommendedName>
        <fullName evidence="10">Sensor-like histidine kinase SenX3</fullName>
        <ecNumber evidence="3">2.7.13.3</ecNumber>
    </recommendedName>
</protein>
<dbReference type="CDD" id="cd00075">
    <property type="entry name" value="HATPase"/>
    <property type="match status" value="1"/>
</dbReference>